<feature type="domain" description="Endonuclease/exonuclease/phosphatase" evidence="1">
    <location>
        <begin position="66"/>
        <end position="358"/>
    </location>
</feature>
<dbReference type="GO" id="GO:0004519">
    <property type="term" value="F:endonuclease activity"/>
    <property type="evidence" value="ECO:0007669"/>
    <property type="project" value="UniProtKB-KW"/>
</dbReference>
<comment type="caution">
    <text evidence="2">The sequence shown here is derived from an EMBL/GenBank/DDBJ whole genome shotgun (WGS) entry which is preliminary data.</text>
</comment>
<dbReference type="PANTHER" id="PTHR42834">
    <property type="entry name" value="ENDONUCLEASE/EXONUCLEASE/PHOSPHATASE FAMILY PROTEIN (AFU_ORTHOLOGUE AFUA_3G09210)"/>
    <property type="match status" value="1"/>
</dbReference>
<reference evidence="2" key="1">
    <citation type="submission" date="2021-12" db="EMBL/GenBank/DDBJ databases">
        <authorList>
            <person name="Li Y."/>
        </authorList>
    </citation>
    <scope>NUCLEOTIDE SEQUENCE</scope>
    <source>
        <strain evidence="2">DKSPLA3</strain>
    </source>
</reference>
<dbReference type="AlphaFoldDB" id="A0A9X1T2D3"/>
<keyword evidence="2" id="KW-0255">Endonuclease</keyword>
<keyword evidence="2" id="KW-0540">Nuclease</keyword>
<dbReference type="InterPro" id="IPR036691">
    <property type="entry name" value="Endo/exonu/phosph_ase_sf"/>
</dbReference>
<dbReference type="InterPro" id="IPR005135">
    <property type="entry name" value="Endo/exonuclease/phosphatase"/>
</dbReference>
<dbReference type="RefSeq" id="WP_231815959.1">
    <property type="nucleotide sequence ID" value="NZ_JAJOZR010000011.1"/>
</dbReference>
<keyword evidence="2" id="KW-0378">Hydrolase</keyword>
<dbReference type="SUPFAM" id="SSF56219">
    <property type="entry name" value="DNase I-like"/>
    <property type="match status" value="1"/>
</dbReference>
<dbReference type="PANTHER" id="PTHR42834:SF1">
    <property type="entry name" value="ENDONUCLEASE_EXONUCLEASE_PHOSPHATASE FAMILY PROTEIN (AFU_ORTHOLOGUE AFUA_3G09210)"/>
    <property type="match status" value="1"/>
</dbReference>
<keyword evidence="3" id="KW-1185">Reference proteome</keyword>
<protein>
    <submittedName>
        <fullName evidence="2">Endonuclease/exonuclease/phosphatase family protein</fullName>
    </submittedName>
</protein>
<sequence length="367" mass="41006">MTLRLATFNIENLMRRFDFSGFRNPSKQDRVLRLFDIGNEAAYERLEEARTITHADDTRQMSALAIADCDADILCLQEADDIAALEAFEYGYLYRMMGSGYRKKVLIEGNDGRGIDVAVMMRETTRDGEAIVCTGAISHAALTYADLGLHDAEIARTNVPEDRIFRRDCLQLELTIGGRPLTLFVVHFKSMGPSRDGVDGRLSTMPVRRAEALAVRSIIEKRFAGHLQAASFAICGDMNDYRERIDVTGDRRNGYGFAPAADTSAALDVFAADGFAENVVQRRPVLDRWTLFHSRGPAERHLCQLDYIWLSPALAMRNAGAVPEIIRAGQPYRTVFPPGQDVERYPRTGWDRPKASDHCPVVVALDV</sequence>
<organism evidence="2 3">
    <name type="scientific">Rhizobium quercicola</name>
    <dbReference type="NCBI Taxonomy" id="2901226"/>
    <lineage>
        <taxon>Bacteria</taxon>
        <taxon>Pseudomonadati</taxon>
        <taxon>Pseudomonadota</taxon>
        <taxon>Alphaproteobacteria</taxon>
        <taxon>Hyphomicrobiales</taxon>
        <taxon>Rhizobiaceae</taxon>
        <taxon>Rhizobium/Agrobacterium group</taxon>
        <taxon>Rhizobium</taxon>
    </lineage>
</organism>
<dbReference type="Proteomes" id="UP001139089">
    <property type="component" value="Unassembled WGS sequence"/>
</dbReference>
<gene>
    <name evidence="2" type="ORF">LRX75_17490</name>
</gene>
<dbReference type="Gene3D" id="3.60.10.10">
    <property type="entry name" value="Endonuclease/exonuclease/phosphatase"/>
    <property type="match status" value="1"/>
</dbReference>
<evidence type="ECO:0000313" key="3">
    <source>
        <dbReference type="Proteomes" id="UP001139089"/>
    </source>
</evidence>
<dbReference type="EMBL" id="JAJOZR010000011">
    <property type="protein sequence ID" value="MCD7110830.1"/>
    <property type="molecule type" value="Genomic_DNA"/>
</dbReference>
<evidence type="ECO:0000259" key="1">
    <source>
        <dbReference type="Pfam" id="PF03372"/>
    </source>
</evidence>
<name>A0A9X1T2D3_9HYPH</name>
<proteinExistence type="predicted"/>
<accession>A0A9X1T2D3</accession>
<dbReference type="Pfam" id="PF03372">
    <property type="entry name" value="Exo_endo_phos"/>
    <property type="match status" value="1"/>
</dbReference>
<evidence type="ECO:0000313" key="2">
    <source>
        <dbReference type="EMBL" id="MCD7110830.1"/>
    </source>
</evidence>